<dbReference type="PROSITE" id="PS00116">
    <property type="entry name" value="DNA_POLYMERASE_B"/>
    <property type="match status" value="1"/>
</dbReference>
<feature type="coiled-coil region" evidence="1">
    <location>
        <begin position="155"/>
        <end position="182"/>
    </location>
</feature>
<dbReference type="Gene3D" id="2.40.320.10">
    <property type="entry name" value="Hypothetical Protein Pfu-838710-001"/>
    <property type="match status" value="1"/>
</dbReference>
<keyword evidence="1" id="KW-0175">Coiled coil</keyword>
<organism evidence="3 4">
    <name type="scientific">Candidatus Onthovivens merdipullorum</name>
    <dbReference type="NCBI Taxonomy" id="2840889"/>
    <lineage>
        <taxon>Bacteria</taxon>
        <taxon>Bacillati</taxon>
        <taxon>Bacillota</taxon>
        <taxon>Bacilli</taxon>
        <taxon>Bacillales</taxon>
        <taxon>Candidatus Onthovivens</taxon>
    </lineage>
</organism>
<dbReference type="InterPro" id="IPR033469">
    <property type="entry name" value="CYTH-like_dom_sf"/>
</dbReference>
<dbReference type="PROSITE" id="PS51707">
    <property type="entry name" value="CYTH"/>
    <property type="match status" value="1"/>
</dbReference>
<dbReference type="GO" id="GO:0000166">
    <property type="term" value="F:nucleotide binding"/>
    <property type="evidence" value="ECO:0007669"/>
    <property type="project" value="InterPro"/>
</dbReference>
<dbReference type="InterPro" id="IPR023577">
    <property type="entry name" value="CYTH_domain"/>
</dbReference>
<sequence>MATNIEIEAKVLISEQDYKRVIKFYSKENANKIKQVNYYIDTDSLYLKKYGIGLRIREKGYYVLTLKAPMGEGLLEKKESITEKQFLDFKDKNIFPNGDVKNFLMMLGVDISKLKIQTKLVTDRIEIDNYASGEVFSIDKNTYNGIVDYELEMEGESLERAKAALKARCEELNIEYKDNEKSKQVRAMNTIKK</sequence>
<evidence type="ECO:0000259" key="2">
    <source>
        <dbReference type="PROSITE" id="PS51707"/>
    </source>
</evidence>
<dbReference type="EMBL" id="JADIMY010000117">
    <property type="protein sequence ID" value="MBO8428066.1"/>
    <property type="molecule type" value="Genomic_DNA"/>
</dbReference>
<protein>
    <submittedName>
        <fullName evidence="3">CYTH domain-containing protein</fullName>
    </submittedName>
</protein>
<evidence type="ECO:0000313" key="3">
    <source>
        <dbReference type="EMBL" id="MBO8428066.1"/>
    </source>
</evidence>
<evidence type="ECO:0000313" key="4">
    <source>
        <dbReference type="Proteomes" id="UP000823613"/>
    </source>
</evidence>
<dbReference type="SUPFAM" id="SSF55154">
    <property type="entry name" value="CYTH-like phosphatases"/>
    <property type="match status" value="1"/>
</dbReference>
<dbReference type="InterPro" id="IPR009195">
    <property type="entry name" value="Uncharacterised_YjbK"/>
</dbReference>
<gene>
    <name evidence="3" type="ORF">IAC58_05955</name>
</gene>
<dbReference type="PIRSF" id="PIRSF012526">
    <property type="entry name" value="CYTH_UCP012526"/>
    <property type="match status" value="1"/>
</dbReference>
<reference evidence="3" key="2">
    <citation type="journal article" date="2021" name="PeerJ">
        <title>Extensive microbial diversity within the chicken gut microbiome revealed by metagenomics and culture.</title>
        <authorList>
            <person name="Gilroy R."/>
            <person name="Ravi A."/>
            <person name="Getino M."/>
            <person name="Pursley I."/>
            <person name="Horton D.L."/>
            <person name="Alikhan N.F."/>
            <person name="Baker D."/>
            <person name="Gharbi K."/>
            <person name="Hall N."/>
            <person name="Watson M."/>
            <person name="Adriaenssens E.M."/>
            <person name="Foster-Nyarko E."/>
            <person name="Jarju S."/>
            <person name="Secka A."/>
            <person name="Antonio M."/>
            <person name="Oren A."/>
            <person name="Chaudhuri R.R."/>
            <person name="La Ragione R."/>
            <person name="Hildebrand F."/>
            <person name="Pallen M.J."/>
        </authorList>
    </citation>
    <scope>NUCLEOTIDE SEQUENCE</scope>
    <source>
        <strain evidence="3">11159</strain>
    </source>
</reference>
<dbReference type="GO" id="GO:0003676">
    <property type="term" value="F:nucleic acid binding"/>
    <property type="evidence" value="ECO:0007669"/>
    <property type="project" value="InterPro"/>
</dbReference>
<dbReference type="SMART" id="SM01118">
    <property type="entry name" value="CYTH"/>
    <property type="match status" value="1"/>
</dbReference>
<dbReference type="CDD" id="cd07762">
    <property type="entry name" value="CYTH-like_Pase_1"/>
    <property type="match status" value="1"/>
</dbReference>
<dbReference type="Proteomes" id="UP000823613">
    <property type="component" value="Unassembled WGS sequence"/>
</dbReference>
<feature type="domain" description="CYTH" evidence="2">
    <location>
        <begin position="4"/>
        <end position="193"/>
    </location>
</feature>
<evidence type="ECO:0000256" key="1">
    <source>
        <dbReference type="SAM" id="Coils"/>
    </source>
</evidence>
<name>A0A9D9DIV1_9BACL</name>
<dbReference type="AlphaFoldDB" id="A0A9D9DIV1"/>
<dbReference type="Pfam" id="PF01928">
    <property type="entry name" value="CYTH"/>
    <property type="match status" value="1"/>
</dbReference>
<reference evidence="3" key="1">
    <citation type="submission" date="2020-10" db="EMBL/GenBank/DDBJ databases">
        <authorList>
            <person name="Gilroy R."/>
        </authorList>
    </citation>
    <scope>NUCLEOTIDE SEQUENCE</scope>
    <source>
        <strain evidence="3">11159</strain>
    </source>
</reference>
<accession>A0A9D9DIV1</accession>
<comment type="caution">
    <text evidence="3">The sequence shown here is derived from an EMBL/GenBank/DDBJ whole genome shotgun (WGS) entry which is preliminary data.</text>
</comment>
<proteinExistence type="predicted"/>
<dbReference type="InterPro" id="IPR017964">
    <property type="entry name" value="DNA-dir_DNA_pol_B_CS"/>
</dbReference>